<evidence type="ECO:0000259" key="3">
    <source>
        <dbReference type="PROSITE" id="PS50937"/>
    </source>
</evidence>
<evidence type="ECO:0000256" key="1">
    <source>
        <dbReference type="ARBA" id="ARBA00023125"/>
    </source>
</evidence>
<dbReference type="InterPro" id="IPR022637">
    <property type="entry name" value="DNA_polIII_beta_cen"/>
</dbReference>
<dbReference type="RefSeq" id="WP_378418827.1">
    <property type="nucleotide sequence ID" value="NZ_JBHSFO010000010.1"/>
</dbReference>
<evidence type="ECO:0000256" key="2">
    <source>
        <dbReference type="SAM" id="MobiDB-lite"/>
    </source>
</evidence>
<dbReference type="PANTHER" id="PTHR30204:SF97">
    <property type="entry name" value="MERR FAMILY REGULATORY PROTEIN"/>
    <property type="match status" value="1"/>
</dbReference>
<evidence type="ECO:0000313" key="5">
    <source>
        <dbReference type="Proteomes" id="UP001595914"/>
    </source>
</evidence>
<organism evidence="4 5">
    <name type="scientific">Rhodococcus kronopolitis</name>
    <dbReference type="NCBI Taxonomy" id="1460226"/>
    <lineage>
        <taxon>Bacteria</taxon>
        <taxon>Bacillati</taxon>
        <taxon>Actinomycetota</taxon>
        <taxon>Actinomycetes</taxon>
        <taxon>Mycobacteriales</taxon>
        <taxon>Nocardiaceae</taxon>
        <taxon>Rhodococcus</taxon>
    </lineage>
</organism>
<proteinExistence type="predicted"/>
<dbReference type="InterPro" id="IPR000551">
    <property type="entry name" value="MerR-type_HTH_dom"/>
</dbReference>
<feature type="region of interest" description="Disordered" evidence="2">
    <location>
        <begin position="336"/>
        <end position="362"/>
    </location>
</feature>
<keyword evidence="1" id="KW-0238">DNA-binding</keyword>
<sequence length="362" mass="38774">MTDFGLMSIGSFARRSGLTASALRFYADAGLLLPTEVDPVSGYRFYREDQLERAVLLRRLREIGMPLPTAKSVLDAGRDESVRLVDQHVDAVASGAAAARHQAAVIKAALTAEPAVTVVALSGPVLAAAIEQVLSATTDEPDIAVLGGVRFEADAGSVSVTATDRYRLSTRTLVTADPTPATWAATVNGDDLRGCLGDLRRAPLARIEASEHGMWIRLPDRDDRHCRLLPEPFPDYRSMLDALPAVTTRVEVSKTLLLRALEERPADRISMRVTGAAITVLGDRAGPDAGIRLPARVHGPAIEVWFEMTTLYPAISTAIGADVLLDLRGPAQPATIRSADHGDLTTLAMPTKPHPNPTENDT</sequence>
<comment type="caution">
    <text evidence="4">The sequence shown here is derived from an EMBL/GenBank/DDBJ whole genome shotgun (WGS) entry which is preliminary data.</text>
</comment>
<evidence type="ECO:0000313" key="4">
    <source>
        <dbReference type="EMBL" id="MFC4605315.1"/>
    </source>
</evidence>
<reference evidence="5" key="1">
    <citation type="journal article" date="2019" name="Int. J. Syst. Evol. Microbiol.">
        <title>The Global Catalogue of Microorganisms (GCM) 10K type strain sequencing project: providing services to taxonomists for standard genome sequencing and annotation.</title>
        <authorList>
            <consortium name="The Broad Institute Genomics Platform"/>
            <consortium name="The Broad Institute Genome Sequencing Center for Infectious Disease"/>
            <person name="Wu L."/>
            <person name="Ma J."/>
        </authorList>
    </citation>
    <scope>NUCLEOTIDE SEQUENCE [LARGE SCALE GENOMIC DNA]</scope>
    <source>
        <strain evidence="5">CCUG 54520</strain>
    </source>
</reference>
<dbReference type="Gene3D" id="3.10.150.10">
    <property type="entry name" value="DNA Polymerase III, subunit A, domain 2"/>
    <property type="match status" value="2"/>
</dbReference>
<protein>
    <submittedName>
        <fullName evidence="4">MerR family transcriptional regulator</fullName>
    </submittedName>
</protein>
<dbReference type="SMART" id="SM00422">
    <property type="entry name" value="HTH_MERR"/>
    <property type="match status" value="1"/>
</dbReference>
<feature type="domain" description="HTH merR-type" evidence="3">
    <location>
        <begin position="6"/>
        <end position="76"/>
    </location>
</feature>
<keyword evidence="5" id="KW-1185">Reference proteome</keyword>
<name>A0ABV9FX08_9NOCA</name>
<dbReference type="SUPFAM" id="SSF46955">
    <property type="entry name" value="Putative DNA-binding domain"/>
    <property type="match status" value="1"/>
</dbReference>
<dbReference type="Gene3D" id="1.10.1660.10">
    <property type="match status" value="1"/>
</dbReference>
<dbReference type="EMBL" id="JBHSFO010000010">
    <property type="protein sequence ID" value="MFC4605315.1"/>
    <property type="molecule type" value="Genomic_DNA"/>
</dbReference>
<dbReference type="InterPro" id="IPR009061">
    <property type="entry name" value="DNA-bd_dom_put_sf"/>
</dbReference>
<dbReference type="PANTHER" id="PTHR30204">
    <property type="entry name" value="REDOX-CYCLING DRUG-SENSING TRANSCRIPTIONAL ACTIVATOR SOXR"/>
    <property type="match status" value="1"/>
</dbReference>
<gene>
    <name evidence="4" type="ORF">ACFO6S_16570</name>
</gene>
<dbReference type="PROSITE" id="PS50937">
    <property type="entry name" value="HTH_MERR_2"/>
    <property type="match status" value="1"/>
</dbReference>
<dbReference type="InterPro" id="IPR046938">
    <property type="entry name" value="DNA_clamp_sf"/>
</dbReference>
<dbReference type="Proteomes" id="UP001595914">
    <property type="component" value="Unassembled WGS sequence"/>
</dbReference>
<accession>A0ABV9FX08</accession>
<dbReference type="SUPFAM" id="SSF55979">
    <property type="entry name" value="DNA clamp"/>
    <property type="match status" value="1"/>
</dbReference>
<dbReference type="InterPro" id="IPR047057">
    <property type="entry name" value="MerR_fam"/>
</dbReference>
<dbReference type="Pfam" id="PF02767">
    <property type="entry name" value="DNA_pol3_beta_2"/>
    <property type="match status" value="1"/>
</dbReference>
<dbReference type="Pfam" id="PF13411">
    <property type="entry name" value="MerR_1"/>
    <property type="match status" value="1"/>
</dbReference>